<evidence type="ECO:0000313" key="2">
    <source>
        <dbReference type="Proteomes" id="UP000284842"/>
    </source>
</evidence>
<name>A0A409VRL1_9AGAR</name>
<dbReference type="AlphaFoldDB" id="A0A409VRL1"/>
<organism evidence="1 2">
    <name type="scientific">Panaeolus cyanescens</name>
    <dbReference type="NCBI Taxonomy" id="181874"/>
    <lineage>
        <taxon>Eukaryota</taxon>
        <taxon>Fungi</taxon>
        <taxon>Dikarya</taxon>
        <taxon>Basidiomycota</taxon>
        <taxon>Agaricomycotina</taxon>
        <taxon>Agaricomycetes</taxon>
        <taxon>Agaricomycetidae</taxon>
        <taxon>Agaricales</taxon>
        <taxon>Agaricineae</taxon>
        <taxon>Galeropsidaceae</taxon>
        <taxon>Panaeolus</taxon>
    </lineage>
</organism>
<dbReference type="InParanoid" id="A0A409VRL1"/>
<sequence>MSLPLAIASTQKPGKIHLPLEVQYRILGNLWNEKPFLSECSVVCKAWLPICRELLFAQVVLRSDFAQFLQKSTGNTPFIARYIRKVVFRGNVSWPDTVYLDFSILKFPYLEQLTFQRSRFQKAPGKCPSCPPSGFSSVTRLELSSTNFTSFAMFAKYIELLSSLQDLKLDNISWNQLGLNFCDNDHVILKWIRYGIISDAPLDTTTEPRRPLDRLSCLSLPDVLPSEISQMTSFVATISKPLEHLELGFVVNGADQSNNSAIQTASEILSALNLQSFILSQINLFQFPLFPPSITPPTSSSSSASYVSHSPYAWILSLLEAALSNKLTHLTMKVWLSSEAQMSLLNWPVVDCIISASKLSTLRFQIFGIDRDFGIVQDWFKTRLSLITASSDMIIEFEFWDTAT</sequence>
<accession>A0A409VRL1</accession>
<dbReference type="SUPFAM" id="SSF52058">
    <property type="entry name" value="L domain-like"/>
    <property type="match status" value="1"/>
</dbReference>
<dbReference type="OrthoDB" id="2800661at2759"/>
<reference evidence="1 2" key="1">
    <citation type="journal article" date="2018" name="Evol. Lett.">
        <title>Horizontal gene cluster transfer increased hallucinogenic mushroom diversity.</title>
        <authorList>
            <person name="Reynolds H.T."/>
            <person name="Vijayakumar V."/>
            <person name="Gluck-Thaler E."/>
            <person name="Korotkin H.B."/>
            <person name="Matheny P.B."/>
            <person name="Slot J.C."/>
        </authorList>
    </citation>
    <scope>NUCLEOTIDE SEQUENCE [LARGE SCALE GENOMIC DNA]</scope>
    <source>
        <strain evidence="1 2">2629</strain>
    </source>
</reference>
<comment type="caution">
    <text evidence="1">The sequence shown here is derived from an EMBL/GenBank/DDBJ whole genome shotgun (WGS) entry which is preliminary data.</text>
</comment>
<evidence type="ECO:0000313" key="1">
    <source>
        <dbReference type="EMBL" id="PPQ68925.1"/>
    </source>
</evidence>
<evidence type="ECO:0008006" key="3">
    <source>
        <dbReference type="Google" id="ProtNLM"/>
    </source>
</evidence>
<gene>
    <name evidence="1" type="ORF">CVT24_007669</name>
</gene>
<proteinExistence type="predicted"/>
<dbReference type="STRING" id="181874.A0A409VRL1"/>
<keyword evidence="2" id="KW-1185">Reference proteome</keyword>
<dbReference type="Proteomes" id="UP000284842">
    <property type="component" value="Unassembled WGS sequence"/>
</dbReference>
<protein>
    <recommendedName>
        <fullName evidence="3">F-box domain-containing protein</fullName>
    </recommendedName>
</protein>
<dbReference type="EMBL" id="NHTK01005997">
    <property type="protein sequence ID" value="PPQ68925.1"/>
    <property type="molecule type" value="Genomic_DNA"/>
</dbReference>